<sequence length="50" mass="5687">VRLCCFENNVSHSQSSKESRSKYNEERIATVQRAIPRSRKSDSDLMGSAK</sequence>
<evidence type="ECO:0000313" key="3">
    <source>
        <dbReference type="Proteomes" id="UP000007800"/>
    </source>
</evidence>
<feature type="non-terminal residue" evidence="2">
    <location>
        <position position="1"/>
    </location>
</feature>
<reference evidence="2 3" key="1">
    <citation type="submission" date="2008-07" db="EMBL/GenBank/DDBJ databases">
        <authorList>
            <person name="El-Sayed N."/>
            <person name="Caler E."/>
            <person name="Inman J."/>
            <person name="Amedeo P."/>
            <person name="Hass B."/>
            <person name="Wortman J."/>
        </authorList>
    </citation>
    <scope>NUCLEOTIDE SEQUENCE [LARGE SCALE GENOMIC DNA]</scope>
    <source>
        <strain evidence="3">ATCC 50983 / TXsc</strain>
    </source>
</reference>
<protein>
    <submittedName>
        <fullName evidence="2">Uncharacterized protein</fullName>
    </submittedName>
</protein>
<dbReference type="InParanoid" id="C5KJM4"/>
<accession>C5KJM4</accession>
<feature type="compositionally biased region" description="Basic and acidic residues" evidence="1">
    <location>
        <begin position="15"/>
        <end position="28"/>
    </location>
</feature>
<proteinExistence type="predicted"/>
<dbReference type="Proteomes" id="UP000007800">
    <property type="component" value="Unassembled WGS sequence"/>
</dbReference>
<evidence type="ECO:0000256" key="1">
    <source>
        <dbReference type="SAM" id="MobiDB-lite"/>
    </source>
</evidence>
<dbReference type="AlphaFoldDB" id="C5KJM4"/>
<name>C5KJM4_PERM5</name>
<feature type="region of interest" description="Disordered" evidence="1">
    <location>
        <begin position="1"/>
        <end position="50"/>
    </location>
</feature>
<organism evidence="3">
    <name type="scientific">Perkinsus marinus (strain ATCC 50983 / TXsc)</name>
    <dbReference type="NCBI Taxonomy" id="423536"/>
    <lineage>
        <taxon>Eukaryota</taxon>
        <taxon>Sar</taxon>
        <taxon>Alveolata</taxon>
        <taxon>Perkinsozoa</taxon>
        <taxon>Perkinsea</taxon>
        <taxon>Perkinsida</taxon>
        <taxon>Perkinsidae</taxon>
        <taxon>Perkinsus</taxon>
    </lineage>
</organism>
<dbReference type="GeneID" id="9046087"/>
<gene>
    <name evidence="2" type="ORF">Pmar_PMAR001411</name>
</gene>
<keyword evidence="3" id="KW-1185">Reference proteome</keyword>
<evidence type="ECO:0000313" key="2">
    <source>
        <dbReference type="EMBL" id="EER15358.1"/>
    </source>
</evidence>
<dbReference type="EMBL" id="GG673606">
    <property type="protein sequence ID" value="EER15358.1"/>
    <property type="molecule type" value="Genomic_DNA"/>
</dbReference>
<dbReference type="RefSeq" id="XP_002783562.1">
    <property type="nucleotide sequence ID" value="XM_002783516.1"/>
</dbReference>